<organism evidence="1 2">
    <name type="scientific">Aureobasidium mustum</name>
    <dbReference type="NCBI Taxonomy" id="2773714"/>
    <lineage>
        <taxon>Eukaryota</taxon>
        <taxon>Fungi</taxon>
        <taxon>Dikarya</taxon>
        <taxon>Ascomycota</taxon>
        <taxon>Pezizomycotina</taxon>
        <taxon>Dothideomycetes</taxon>
        <taxon>Dothideomycetidae</taxon>
        <taxon>Dothideales</taxon>
        <taxon>Saccotheciaceae</taxon>
        <taxon>Aureobasidium</taxon>
    </lineage>
</organism>
<evidence type="ECO:0000313" key="2">
    <source>
        <dbReference type="Proteomes" id="UP000714618"/>
    </source>
</evidence>
<dbReference type="OrthoDB" id="497541at2759"/>
<accession>A0A9N8PI55</accession>
<protein>
    <submittedName>
        <fullName evidence="1">Uncharacterized protein</fullName>
    </submittedName>
</protein>
<keyword evidence="2" id="KW-1185">Reference proteome</keyword>
<gene>
    <name evidence="1" type="ORF">AWRI4233_LOCUS5195</name>
</gene>
<comment type="caution">
    <text evidence="1">The sequence shown here is derived from an EMBL/GenBank/DDBJ whole genome shotgun (WGS) entry which is preliminary data.</text>
</comment>
<dbReference type="Proteomes" id="UP000714618">
    <property type="component" value="Unassembled WGS sequence"/>
</dbReference>
<sequence>MVDSSFPGTEPSALEPDYINQTETWEKLSCKPFLDASRTGVIGRIGWIPDWDFIPTKYRRQWGEYCLLGRKKSSS</sequence>
<name>A0A9N8PI55_9PEZI</name>
<dbReference type="EMBL" id="CAIJEO010000006">
    <property type="protein sequence ID" value="CAD0095431.1"/>
    <property type="molecule type" value="Genomic_DNA"/>
</dbReference>
<proteinExistence type="predicted"/>
<reference evidence="1" key="1">
    <citation type="submission" date="2020-06" db="EMBL/GenBank/DDBJ databases">
        <authorList>
            <person name="Onetto C."/>
        </authorList>
    </citation>
    <scope>NUCLEOTIDE SEQUENCE</scope>
</reference>
<dbReference type="AlphaFoldDB" id="A0A9N8PI55"/>
<evidence type="ECO:0000313" key="1">
    <source>
        <dbReference type="EMBL" id="CAD0095431.1"/>
    </source>
</evidence>